<dbReference type="GO" id="GO:0015031">
    <property type="term" value="P:protein transport"/>
    <property type="evidence" value="ECO:0007669"/>
    <property type="project" value="UniProtKB-KW"/>
</dbReference>
<evidence type="ECO:0000313" key="8">
    <source>
        <dbReference type="EMBL" id="PAV76713.1"/>
    </source>
</evidence>
<dbReference type="Pfam" id="PF04108">
    <property type="entry name" value="ATG17_like"/>
    <property type="match status" value="1"/>
</dbReference>
<dbReference type="GO" id="GO:0000045">
    <property type="term" value="P:autophagosome assembly"/>
    <property type="evidence" value="ECO:0007669"/>
    <property type="project" value="InterPro"/>
</dbReference>
<protein>
    <submittedName>
        <fullName evidence="8">Uncharacterized protein</fullName>
    </submittedName>
</protein>
<evidence type="ECO:0000256" key="2">
    <source>
        <dbReference type="ARBA" id="ARBA00022927"/>
    </source>
</evidence>
<evidence type="ECO:0000256" key="1">
    <source>
        <dbReference type="ARBA" id="ARBA00022448"/>
    </source>
</evidence>
<dbReference type="GO" id="GO:0034045">
    <property type="term" value="C:phagophore assembly site membrane"/>
    <property type="evidence" value="ECO:0007669"/>
    <property type="project" value="TreeGrafter"/>
</dbReference>
<dbReference type="GO" id="GO:0061709">
    <property type="term" value="P:reticulophagy"/>
    <property type="evidence" value="ECO:0007669"/>
    <property type="project" value="TreeGrafter"/>
</dbReference>
<accession>A0A2A2KSD8</accession>
<keyword evidence="9" id="KW-1185">Reference proteome</keyword>
<dbReference type="Proteomes" id="UP000218231">
    <property type="component" value="Unassembled WGS sequence"/>
</dbReference>
<evidence type="ECO:0000256" key="3">
    <source>
        <dbReference type="ARBA" id="ARBA00023006"/>
    </source>
</evidence>
<keyword evidence="1" id="KW-0813">Transport</keyword>
<evidence type="ECO:0000259" key="6">
    <source>
        <dbReference type="Pfam" id="PF04108"/>
    </source>
</evidence>
<dbReference type="STRING" id="2018661.A0A2A2KSD8"/>
<name>A0A2A2KSD8_9BILA</name>
<dbReference type="GO" id="GO:0060090">
    <property type="term" value="F:molecular adaptor activity"/>
    <property type="evidence" value="ECO:0007669"/>
    <property type="project" value="TreeGrafter"/>
</dbReference>
<dbReference type="GO" id="GO:0000422">
    <property type="term" value="P:autophagy of mitochondrion"/>
    <property type="evidence" value="ECO:0007669"/>
    <property type="project" value="TreeGrafter"/>
</dbReference>
<feature type="compositionally biased region" description="Polar residues" evidence="5">
    <location>
        <begin position="1224"/>
        <end position="1236"/>
    </location>
</feature>
<evidence type="ECO:0000313" key="9">
    <source>
        <dbReference type="Proteomes" id="UP000218231"/>
    </source>
</evidence>
<dbReference type="AlphaFoldDB" id="A0A2A2KSD8"/>
<gene>
    <name evidence="8" type="ORF">WR25_22224</name>
</gene>
<keyword evidence="3" id="KW-0072">Autophagy</keyword>
<proteinExistence type="predicted"/>
<feature type="region of interest" description="Disordered" evidence="5">
    <location>
        <begin position="814"/>
        <end position="835"/>
    </location>
</feature>
<dbReference type="Gene3D" id="3.10.20.90">
    <property type="entry name" value="Phosphatidylinositol 3-kinase Catalytic Subunit, Chain A, domain 1"/>
    <property type="match status" value="1"/>
</dbReference>
<dbReference type="GO" id="GO:0034517">
    <property type="term" value="P:ribophagy"/>
    <property type="evidence" value="ECO:0007669"/>
    <property type="project" value="TreeGrafter"/>
</dbReference>
<organism evidence="8 9">
    <name type="scientific">Diploscapter pachys</name>
    <dbReference type="NCBI Taxonomy" id="2018661"/>
    <lineage>
        <taxon>Eukaryota</taxon>
        <taxon>Metazoa</taxon>
        <taxon>Ecdysozoa</taxon>
        <taxon>Nematoda</taxon>
        <taxon>Chromadorea</taxon>
        <taxon>Rhabditida</taxon>
        <taxon>Rhabditina</taxon>
        <taxon>Rhabditomorpha</taxon>
        <taxon>Rhabditoidea</taxon>
        <taxon>Rhabditidae</taxon>
        <taxon>Diploscapter</taxon>
    </lineage>
</organism>
<feature type="compositionally biased region" description="Polar residues" evidence="5">
    <location>
        <begin position="590"/>
        <end position="599"/>
    </location>
</feature>
<feature type="compositionally biased region" description="Low complexity" evidence="5">
    <location>
        <begin position="1206"/>
        <end position="1223"/>
    </location>
</feature>
<dbReference type="EMBL" id="LIAE01007828">
    <property type="protein sequence ID" value="PAV76713.1"/>
    <property type="molecule type" value="Genomic_DNA"/>
</dbReference>
<dbReference type="GO" id="GO:0061723">
    <property type="term" value="P:glycophagy"/>
    <property type="evidence" value="ECO:0007669"/>
    <property type="project" value="TreeGrafter"/>
</dbReference>
<dbReference type="PANTHER" id="PTHR13222:SF1">
    <property type="entry name" value="RB1-INDUCIBLE COILED-COIL PROTEIN 1"/>
    <property type="match status" value="1"/>
</dbReference>
<dbReference type="OrthoDB" id="447953at2759"/>
<evidence type="ECO:0000256" key="5">
    <source>
        <dbReference type="SAM" id="MobiDB-lite"/>
    </source>
</evidence>
<keyword evidence="4" id="KW-0175">Coiled coil</keyword>
<feature type="region of interest" description="Disordered" evidence="5">
    <location>
        <begin position="641"/>
        <end position="717"/>
    </location>
</feature>
<comment type="caution">
    <text evidence="8">The sequence shown here is derived from an EMBL/GenBank/DDBJ whole genome shotgun (WGS) entry which is preliminary data.</text>
</comment>
<feature type="region of interest" description="Disordered" evidence="5">
    <location>
        <begin position="1199"/>
        <end position="1236"/>
    </location>
</feature>
<keyword evidence="2" id="KW-0653">Protein transport</keyword>
<feature type="region of interest" description="Disordered" evidence="5">
    <location>
        <begin position="581"/>
        <end position="601"/>
    </location>
</feature>
<feature type="compositionally biased region" description="Polar residues" evidence="5">
    <location>
        <begin position="641"/>
        <end position="654"/>
    </location>
</feature>
<dbReference type="InterPro" id="IPR019460">
    <property type="entry name" value="Atg11_C"/>
</dbReference>
<evidence type="ECO:0000259" key="7">
    <source>
        <dbReference type="Pfam" id="PF10377"/>
    </source>
</evidence>
<sequence>MDSFHVFYVNKGLLLLIELPNQTDTKFEFLCKKIHEATGVRTSDQVLLISNGEAIDQDKRVSNYASIGNSASPLYLFQKTSSRHERDEMSTSQEINHLSQIIDNAIDQADLLVSSSDVQAIYTTLPEKARGCKKAASSVMQTCARLVFEQQLLNQGWLALISNMDGSILKLRKRAARFQSHLDKVAQQNEKANTLLQGFDKVMEQLRKIKVPVSLLAHAQGKSDTSQLQEQTLYEWISAVDRDHSLEELIDEVRQQFSKFSEIDANTTLQEINAVVQQSKNAEFREIKGINKRLTQLDNSLLNAEKIQQSIEESVHNVEKKPEKLDANSLQELVADHKHHMQSIFKHLRDLLDLAKVFHNSKSEVLTNVRTRLGGWVVGAYEKLNSVHLEMLVFEEKLNGLKARLDLVQQIKEAPVVYATAVCEVIRRSTFQKEFTAWHLIHSEKCGNLTTEETTIRSTFTEKLERHFLRVLFNGMFDELPTFYVKNLAKFDQTIPPLTNEYLTSLRKCAQDLEEFLRVTCPQVFSRLAARDASSPPYLAQMKREESFFTPDPINNIAKLNNRFPSSNWLSEDGIDYSPGGAPTLLMAQSPPTSSSQGIPTAPSLHYLPILDDSNVRTHAASSSLAKSAPIQIPSSFVATNTRQMSEKSSQFSTPEDHFHPGEETSSGNRRIDNSDEGVIFIATKSEQRLEEEEEDGVRSVSSPDKQFPLDDLQSRSQQSMEHLKPILYEVLHLSKGLLDIRAEVANNVDKFKDDFQKILKFSSTDLQERVQILNDAHSKEAQGLRDEIENLKTSNEEKDRELVDLRKEFETHKSLAESKSSEEGEEIQRLKEENSQLEAKAKEVEKEIFKKLTIEYELRAEMLRSEHDESIEAKEEELRELRKQLQRRDSEIAKLKQNPDSEESRKNVATEIRAELEKEFKSRIDLITKGVEQKKEEAVARHRKEMQYELRKGLTEMQRSLKWLTFERDELREAVGDEKSNLLNEKIQKKILQEEGSQMSVYGNHTSTQTDPLETPKPSFWPSAMPGSMITSQLNSVQSMMQSHYGEMKDSAIEFDSTPTRGKEEQTERDRAQSVMTVDVAAEKREAKTQTKMTMHTMQTMVAVEEISEGSTVLVIWDERHNAYILFSNSPYMHFVKDSSVRRLGLTPSTATGQRRNWIVGRVAQIEMCIVKKPQNRYNLPVNTRMCRVAVDAIPMASPSTKSKTGQPTTQPPATVTPTSPQSDNPQDTPTTSEA</sequence>
<dbReference type="InterPro" id="IPR040040">
    <property type="entry name" value="ATG11"/>
</dbReference>
<dbReference type="GO" id="GO:0019901">
    <property type="term" value="F:protein kinase binding"/>
    <property type="evidence" value="ECO:0007669"/>
    <property type="project" value="TreeGrafter"/>
</dbReference>
<feature type="domain" description="Autophagy-related protein 11 C-terminal" evidence="7">
    <location>
        <begin position="1079"/>
        <end position="1193"/>
    </location>
</feature>
<reference evidence="8 9" key="1">
    <citation type="journal article" date="2017" name="Curr. Biol.">
        <title>Genome architecture and evolution of a unichromosomal asexual nematode.</title>
        <authorList>
            <person name="Fradin H."/>
            <person name="Zegar C."/>
            <person name="Gutwein M."/>
            <person name="Lucas J."/>
            <person name="Kovtun M."/>
            <person name="Corcoran D."/>
            <person name="Baugh L.R."/>
            <person name="Kiontke K."/>
            <person name="Gunsalus K."/>
            <person name="Fitch D.H."/>
            <person name="Piano F."/>
        </authorList>
    </citation>
    <scope>NUCLEOTIDE SEQUENCE [LARGE SCALE GENOMIC DNA]</scope>
    <source>
        <strain evidence="8">PF1309</strain>
    </source>
</reference>
<evidence type="ECO:0000256" key="4">
    <source>
        <dbReference type="ARBA" id="ARBA00023054"/>
    </source>
</evidence>
<dbReference type="Pfam" id="PF10377">
    <property type="entry name" value="ATG11"/>
    <property type="match status" value="1"/>
</dbReference>
<feature type="domain" description="Autophagy protein ATG17-like" evidence="6">
    <location>
        <begin position="123"/>
        <end position="463"/>
    </location>
</feature>
<dbReference type="InterPro" id="IPR045326">
    <property type="entry name" value="ATG17-like_dom"/>
</dbReference>
<dbReference type="PANTHER" id="PTHR13222">
    <property type="entry name" value="RB1-INDUCIBLE COILED-COIL"/>
    <property type="match status" value="1"/>
</dbReference>
<dbReference type="GO" id="GO:1990316">
    <property type="term" value="C:Atg1/ULK1 kinase complex"/>
    <property type="evidence" value="ECO:0007669"/>
    <property type="project" value="TreeGrafter"/>
</dbReference>
<dbReference type="GO" id="GO:0034727">
    <property type="term" value="P:piecemeal microautophagy of the nucleus"/>
    <property type="evidence" value="ECO:0007669"/>
    <property type="project" value="TreeGrafter"/>
</dbReference>